<dbReference type="EMBL" id="JAHUTJ010008693">
    <property type="protein sequence ID" value="MED6267081.1"/>
    <property type="molecule type" value="Genomic_DNA"/>
</dbReference>
<gene>
    <name evidence="1" type="ORF">CHARACLAT_008504</name>
</gene>
<sequence length="116" mass="13193">MCFLSYSRLENWLRVPLLSCLSLLDEASKGALTMNISLFFYKESATGSVLLCSFCLSVLFSQTPSWSWQMAAHTEPGSAGGFFLLKGRFPFHCRYMLIREELMQSLTRCNLLGFLK</sequence>
<keyword evidence="2" id="KW-1185">Reference proteome</keyword>
<protein>
    <recommendedName>
        <fullName evidence="3">Secreted protein</fullName>
    </recommendedName>
</protein>
<accession>A0ABU7CVZ4</accession>
<dbReference type="Proteomes" id="UP001352852">
    <property type="component" value="Unassembled WGS sequence"/>
</dbReference>
<name>A0ABU7CVZ4_9TELE</name>
<comment type="caution">
    <text evidence="1">The sequence shown here is derived from an EMBL/GenBank/DDBJ whole genome shotgun (WGS) entry which is preliminary data.</text>
</comment>
<organism evidence="1 2">
    <name type="scientific">Characodon lateralis</name>
    <dbReference type="NCBI Taxonomy" id="208331"/>
    <lineage>
        <taxon>Eukaryota</taxon>
        <taxon>Metazoa</taxon>
        <taxon>Chordata</taxon>
        <taxon>Craniata</taxon>
        <taxon>Vertebrata</taxon>
        <taxon>Euteleostomi</taxon>
        <taxon>Actinopterygii</taxon>
        <taxon>Neopterygii</taxon>
        <taxon>Teleostei</taxon>
        <taxon>Neoteleostei</taxon>
        <taxon>Acanthomorphata</taxon>
        <taxon>Ovalentaria</taxon>
        <taxon>Atherinomorphae</taxon>
        <taxon>Cyprinodontiformes</taxon>
        <taxon>Goodeidae</taxon>
        <taxon>Characodon</taxon>
    </lineage>
</organism>
<reference evidence="1 2" key="1">
    <citation type="submission" date="2021-06" db="EMBL/GenBank/DDBJ databases">
        <authorList>
            <person name="Palmer J.M."/>
        </authorList>
    </citation>
    <scope>NUCLEOTIDE SEQUENCE [LARGE SCALE GENOMIC DNA]</scope>
    <source>
        <strain evidence="1 2">CL_MEX2019</strain>
        <tissue evidence="1">Muscle</tissue>
    </source>
</reference>
<evidence type="ECO:0008006" key="3">
    <source>
        <dbReference type="Google" id="ProtNLM"/>
    </source>
</evidence>
<evidence type="ECO:0000313" key="1">
    <source>
        <dbReference type="EMBL" id="MED6267081.1"/>
    </source>
</evidence>
<proteinExistence type="predicted"/>
<evidence type="ECO:0000313" key="2">
    <source>
        <dbReference type="Proteomes" id="UP001352852"/>
    </source>
</evidence>